<accession>A0A4Y7J4E5</accession>
<dbReference type="EMBL" id="CM010717">
    <property type="protein sequence ID" value="RZC56003.1"/>
    <property type="molecule type" value="Genomic_DNA"/>
</dbReference>
<dbReference type="PANTHER" id="PTHR35713">
    <property type="entry name" value="ARGININE/SERINE-RICH-LIKE SPLICING FACTOR"/>
    <property type="match status" value="1"/>
</dbReference>
<dbReference type="Proteomes" id="UP000316621">
    <property type="component" value="Chromosome 3"/>
</dbReference>
<name>A0A4Y7J4E5_PAPSO</name>
<dbReference type="Gramene" id="RZC56003">
    <property type="protein sequence ID" value="RZC56003"/>
    <property type="gene ID" value="C5167_014849"/>
</dbReference>
<proteinExistence type="predicted"/>
<dbReference type="PANTHER" id="PTHR35713:SF1">
    <property type="entry name" value="ARGININE_SERINE-RICH-LIKE SPLICING FACTOR"/>
    <property type="match status" value="1"/>
</dbReference>
<gene>
    <name evidence="1" type="ORF">C5167_014849</name>
</gene>
<reference evidence="1 2" key="1">
    <citation type="journal article" date="2018" name="Science">
        <title>The opium poppy genome and morphinan production.</title>
        <authorList>
            <person name="Guo L."/>
            <person name="Winzer T."/>
            <person name="Yang X."/>
            <person name="Li Y."/>
            <person name="Ning Z."/>
            <person name="He Z."/>
            <person name="Teodor R."/>
            <person name="Lu Y."/>
            <person name="Bowser T.A."/>
            <person name="Graham I.A."/>
            <person name="Ye K."/>
        </authorList>
    </citation>
    <scope>NUCLEOTIDE SEQUENCE [LARGE SCALE GENOMIC DNA]</scope>
    <source>
        <strain evidence="2">cv. HN1</strain>
        <tissue evidence="1">Leaves</tissue>
    </source>
</reference>
<organism evidence="1 2">
    <name type="scientific">Papaver somniferum</name>
    <name type="common">Opium poppy</name>
    <dbReference type="NCBI Taxonomy" id="3469"/>
    <lineage>
        <taxon>Eukaryota</taxon>
        <taxon>Viridiplantae</taxon>
        <taxon>Streptophyta</taxon>
        <taxon>Embryophyta</taxon>
        <taxon>Tracheophyta</taxon>
        <taxon>Spermatophyta</taxon>
        <taxon>Magnoliopsida</taxon>
        <taxon>Ranunculales</taxon>
        <taxon>Papaveraceae</taxon>
        <taxon>Papaveroideae</taxon>
        <taxon>Papaver</taxon>
    </lineage>
</organism>
<evidence type="ECO:0000313" key="1">
    <source>
        <dbReference type="EMBL" id="RZC56003.1"/>
    </source>
</evidence>
<dbReference type="AlphaFoldDB" id="A0A4Y7J4E5"/>
<keyword evidence="2" id="KW-1185">Reference proteome</keyword>
<evidence type="ECO:0000313" key="2">
    <source>
        <dbReference type="Proteomes" id="UP000316621"/>
    </source>
</evidence>
<protein>
    <submittedName>
        <fullName evidence="1">Uncharacterized protein</fullName>
    </submittedName>
</protein>
<dbReference type="STRING" id="3469.A0A4Y7J4E5"/>
<sequence length="195" mass="22569">MVYNVFDKINMDQRNGKLEILIKRIRNSRQLLLLLFCCCPASDNVEMFTIDSVNKNGAIFFNKAKQSVSIKAFWWKSAKKRELKREAKRFLKHCKHVGLGYIAGMEKPRLARRLDIFPQFSLMKLPLPPPLPTDPPEVKEKEDDEGALFGNWGFFDHRAAYHFAGLHLSLRNLQLIRTCRKILTCIGVNTTVKSF</sequence>